<dbReference type="OrthoDB" id="10044855at2759"/>
<evidence type="ECO:0000256" key="4">
    <source>
        <dbReference type="ARBA" id="ARBA00023136"/>
    </source>
</evidence>
<evidence type="ECO:0000256" key="3">
    <source>
        <dbReference type="ARBA" id="ARBA00022989"/>
    </source>
</evidence>
<feature type="transmembrane region" description="Helical" evidence="6">
    <location>
        <begin position="69"/>
        <end position="88"/>
    </location>
</feature>
<dbReference type="InterPro" id="IPR008253">
    <property type="entry name" value="Marvel"/>
</dbReference>
<organism evidence="8 9">
    <name type="scientific">Trichogramma brassicae</name>
    <dbReference type="NCBI Taxonomy" id="86971"/>
    <lineage>
        <taxon>Eukaryota</taxon>
        <taxon>Metazoa</taxon>
        <taxon>Ecdysozoa</taxon>
        <taxon>Arthropoda</taxon>
        <taxon>Hexapoda</taxon>
        <taxon>Insecta</taxon>
        <taxon>Pterygota</taxon>
        <taxon>Neoptera</taxon>
        <taxon>Endopterygota</taxon>
        <taxon>Hymenoptera</taxon>
        <taxon>Apocrita</taxon>
        <taxon>Proctotrupomorpha</taxon>
        <taxon>Chalcidoidea</taxon>
        <taxon>Trichogrammatidae</taxon>
        <taxon>Trichogramma</taxon>
    </lineage>
</organism>
<evidence type="ECO:0000313" key="9">
    <source>
        <dbReference type="Proteomes" id="UP000479190"/>
    </source>
</evidence>
<name>A0A6H5IE42_9HYME</name>
<dbReference type="EMBL" id="CADCXV010000757">
    <property type="protein sequence ID" value="CAB0034796.1"/>
    <property type="molecule type" value="Genomic_DNA"/>
</dbReference>
<proteinExistence type="predicted"/>
<feature type="transmembrane region" description="Helical" evidence="6">
    <location>
        <begin position="27"/>
        <end position="49"/>
    </location>
</feature>
<reference evidence="8 9" key="1">
    <citation type="submission" date="2020-02" db="EMBL/GenBank/DDBJ databases">
        <authorList>
            <person name="Ferguson B K."/>
        </authorList>
    </citation>
    <scope>NUCLEOTIDE SEQUENCE [LARGE SCALE GENOMIC DNA]</scope>
</reference>
<evidence type="ECO:0000256" key="5">
    <source>
        <dbReference type="PROSITE-ProRule" id="PRU00581"/>
    </source>
</evidence>
<feature type="domain" description="MARVEL" evidence="7">
    <location>
        <begin position="27"/>
        <end position="168"/>
    </location>
</feature>
<keyword evidence="2 5" id="KW-0812">Transmembrane</keyword>
<evidence type="ECO:0000256" key="2">
    <source>
        <dbReference type="ARBA" id="ARBA00022692"/>
    </source>
</evidence>
<dbReference type="PROSITE" id="PS51225">
    <property type="entry name" value="MARVEL"/>
    <property type="match status" value="1"/>
</dbReference>
<dbReference type="AlphaFoldDB" id="A0A6H5IE42"/>
<protein>
    <recommendedName>
        <fullName evidence="7">MARVEL domain-containing protein</fullName>
    </recommendedName>
</protein>
<evidence type="ECO:0000259" key="7">
    <source>
        <dbReference type="PROSITE" id="PS51225"/>
    </source>
</evidence>
<comment type="subcellular location">
    <subcellularLocation>
        <location evidence="1">Membrane</location>
        <topology evidence="1">Multi-pass membrane protein</topology>
    </subcellularLocation>
</comment>
<evidence type="ECO:0000256" key="6">
    <source>
        <dbReference type="SAM" id="Phobius"/>
    </source>
</evidence>
<feature type="transmembrane region" description="Helical" evidence="6">
    <location>
        <begin position="100"/>
        <end position="122"/>
    </location>
</feature>
<gene>
    <name evidence="8" type="ORF">TBRA_LOCUS6694</name>
</gene>
<keyword evidence="9" id="KW-1185">Reference proteome</keyword>
<evidence type="ECO:0000313" key="8">
    <source>
        <dbReference type="EMBL" id="CAB0034796.1"/>
    </source>
</evidence>
<evidence type="ECO:0000256" key="1">
    <source>
        <dbReference type="ARBA" id="ARBA00004141"/>
    </source>
</evidence>
<dbReference type="Proteomes" id="UP000479190">
    <property type="component" value="Unassembled WGS sequence"/>
</dbReference>
<keyword evidence="4 5" id="KW-0472">Membrane</keyword>
<feature type="transmembrane region" description="Helical" evidence="6">
    <location>
        <begin position="137"/>
        <end position="155"/>
    </location>
</feature>
<keyword evidence="3 6" id="KW-1133">Transmembrane helix</keyword>
<dbReference type="GO" id="GO:0016020">
    <property type="term" value="C:membrane"/>
    <property type="evidence" value="ECO:0007669"/>
    <property type="project" value="UniProtKB-SubCell"/>
</dbReference>
<accession>A0A6H5IE42</accession>
<sequence>MATTDTPAQEGCSCCFVRCCTCIHFSFLASTVGLVKLVQTLLSGVIQYLLIEYGLRYHATIGTAFEGSLTTSSACFFTSAILLFIYIVSERSYRLIRASLFEIMFNIVSCFFYLTSAVYMAFATKIFVWTISFTTPSVYYGMTGVYALSTVAGILHGADAFYSFKDFVAH</sequence>